<organism evidence="1 2">
    <name type="scientific">Ilex paraguariensis</name>
    <name type="common">yerba mate</name>
    <dbReference type="NCBI Taxonomy" id="185542"/>
    <lineage>
        <taxon>Eukaryota</taxon>
        <taxon>Viridiplantae</taxon>
        <taxon>Streptophyta</taxon>
        <taxon>Embryophyta</taxon>
        <taxon>Tracheophyta</taxon>
        <taxon>Spermatophyta</taxon>
        <taxon>Magnoliopsida</taxon>
        <taxon>eudicotyledons</taxon>
        <taxon>Gunneridae</taxon>
        <taxon>Pentapetalae</taxon>
        <taxon>asterids</taxon>
        <taxon>campanulids</taxon>
        <taxon>Aquifoliales</taxon>
        <taxon>Aquifoliaceae</taxon>
        <taxon>Ilex</taxon>
    </lineage>
</organism>
<evidence type="ECO:0000313" key="2">
    <source>
        <dbReference type="Proteomes" id="UP001642360"/>
    </source>
</evidence>
<comment type="caution">
    <text evidence="1">The sequence shown here is derived from an EMBL/GenBank/DDBJ whole genome shotgun (WGS) entry which is preliminary data.</text>
</comment>
<dbReference type="EMBL" id="CAUOFW020010547">
    <property type="protein sequence ID" value="CAK9188617.1"/>
    <property type="molecule type" value="Genomic_DNA"/>
</dbReference>
<evidence type="ECO:0000313" key="1">
    <source>
        <dbReference type="EMBL" id="CAK9188617.1"/>
    </source>
</evidence>
<protein>
    <submittedName>
        <fullName evidence="1">Uncharacterized protein</fullName>
    </submittedName>
</protein>
<proteinExistence type="predicted"/>
<dbReference type="Proteomes" id="UP001642360">
    <property type="component" value="Unassembled WGS sequence"/>
</dbReference>
<gene>
    <name evidence="1" type="ORF">ILEXP_LOCUS59312</name>
</gene>
<name>A0ABC8V744_9AQUA</name>
<sequence length="61" mass="6338">MPPVTPRCTGRWTTTSSSSSSKYICLCANGNGSPSDFQTMANSIRPTTAFCGLAGRMASSS</sequence>
<keyword evidence="2" id="KW-1185">Reference proteome</keyword>
<dbReference type="AlphaFoldDB" id="A0ABC8V744"/>
<reference evidence="1 2" key="1">
    <citation type="submission" date="2024-02" db="EMBL/GenBank/DDBJ databases">
        <authorList>
            <person name="Vignale AGUSTIN F."/>
            <person name="Sosa J E."/>
            <person name="Modenutti C."/>
        </authorList>
    </citation>
    <scope>NUCLEOTIDE SEQUENCE [LARGE SCALE GENOMIC DNA]</scope>
</reference>
<feature type="non-terminal residue" evidence="1">
    <location>
        <position position="61"/>
    </location>
</feature>
<accession>A0ABC8V744</accession>